<keyword evidence="3" id="KW-1185">Reference proteome</keyword>
<dbReference type="InterPro" id="IPR036936">
    <property type="entry name" value="CRIB_dom_sf"/>
</dbReference>
<protein>
    <recommendedName>
        <fullName evidence="1">CRIB domain-containing protein</fullName>
    </recommendedName>
</protein>
<reference evidence="2 3" key="1">
    <citation type="journal article" date="2022" name="Nat. Plants">
        <title>Genomes of leafy and leafless Platanthera orchids illuminate the evolution of mycoheterotrophy.</title>
        <authorList>
            <person name="Li M.H."/>
            <person name="Liu K.W."/>
            <person name="Li Z."/>
            <person name="Lu H.C."/>
            <person name="Ye Q.L."/>
            <person name="Zhang D."/>
            <person name="Wang J.Y."/>
            <person name="Li Y.F."/>
            <person name="Zhong Z.M."/>
            <person name="Liu X."/>
            <person name="Yu X."/>
            <person name="Liu D.K."/>
            <person name="Tu X.D."/>
            <person name="Liu B."/>
            <person name="Hao Y."/>
            <person name="Liao X.Y."/>
            <person name="Jiang Y.T."/>
            <person name="Sun W.H."/>
            <person name="Chen J."/>
            <person name="Chen Y.Q."/>
            <person name="Ai Y."/>
            <person name="Zhai J.W."/>
            <person name="Wu S.S."/>
            <person name="Zhou Z."/>
            <person name="Hsiao Y.Y."/>
            <person name="Wu W.L."/>
            <person name="Chen Y.Y."/>
            <person name="Lin Y.F."/>
            <person name="Hsu J.L."/>
            <person name="Li C.Y."/>
            <person name="Wang Z.W."/>
            <person name="Zhao X."/>
            <person name="Zhong W.Y."/>
            <person name="Ma X.K."/>
            <person name="Ma L."/>
            <person name="Huang J."/>
            <person name="Chen G.Z."/>
            <person name="Huang M.Z."/>
            <person name="Huang L."/>
            <person name="Peng D.H."/>
            <person name="Luo Y.B."/>
            <person name="Zou S.Q."/>
            <person name="Chen S.P."/>
            <person name="Lan S."/>
            <person name="Tsai W.C."/>
            <person name="Van de Peer Y."/>
            <person name="Liu Z.J."/>
        </authorList>
    </citation>
    <scope>NUCLEOTIDE SEQUENCE [LARGE SCALE GENOMIC DNA]</scope>
    <source>
        <strain evidence="2">Lor287</strain>
    </source>
</reference>
<evidence type="ECO:0000259" key="1">
    <source>
        <dbReference type="PROSITE" id="PS50108"/>
    </source>
</evidence>
<evidence type="ECO:0000313" key="2">
    <source>
        <dbReference type="EMBL" id="KAK8918344.1"/>
    </source>
</evidence>
<feature type="domain" description="CRIB" evidence="1">
    <location>
        <begin position="28"/>
        <end position="41"/>
    </location>
</feature>
<sequence length="104" mass="11602">MAPKVKGLFKGLKCIAHIFVYKDQELEIGYPSDVRHVTHIGWDSASSNAPSWMSQFKSSSDLSIPPSFNGFEHSTGTSWASPGMFLSPLTSCIIFIERHFFAVY</sequence>
<dbReference type="PROSITE" id="PS50108">
    <property type="entry name" value="CRIB"/>
    <property type="match status" value="1"/>
</dbReference>
<dbReference type="Proteomes" id="UP001418222">
    <property type="component" value="Unassembled WGS sequence"/>
</dbReference>
<dbReference type="PANTHER" id="PTHR46325:SF20">
    <property type="entry name" value="CRIB DOMAIN-CONTAINING PROTEIN RIC10"/>
    <property type="match status" value="1"/>
</dbReference>
<dbReference type="EMBL" id="JBBWWQ010000019">
    <property type="protein sequence ID" value="KAK8918344.1"/>
    <property type="molecule type" value="Genomic_DNA"/>
</dbReference>
<dbReference type="Pfam" id="PF00786">
    <property type="entry name" value="PBD"/>
    <property type="match status" value="1"/>
</dbReference>
<dbReference type="InterPro" id="IPR000095">
    <property type="entry name" value="CRIB_dom"/>
</dbReference>
<evidence type="ECO:0000313" key="3">
    <source>
        <dbReference type="Proteomes" id="UP001418222"/>
    </source>
</evidence>
<dbReference type="PANTHER" id="PTHR46325">
    <property type="entry name" value="CRIB DOMAIN-CONTAINING PROTEIN RIC8"/>
    <property type="match status" value="1"/>
</dbReference>
<dbReference type="SMART" id="SM00285">
    <property type="entry name" value="PBD"/>
    <property type="match status" value="1"/>
</dbReference>
<proteinExistence type="predicted"/>
<dbReference type="Gene3D" id="3.90.810.10">
    <property type="entry name" value="CRIB domain"/>
    <property type="match status" value="1"/>
</dbReference>
<comment type="caution">
    <text evidence="2">The sequence shown here is derived from an EMBL/GenBank/DDBJ whole genome shotgun (WGS) entry which is preliminary data.</text>
</comment>
<gene>
    <name evidence="2" type="ORF">KSP39_PZI021436</name>
</gene>
<dbReference type="CDD" id="cd00132">
    <property type="entry name" value="CRIB"/>
    <property type="match status" value="1"/>
</dbReference>
<organism evidence="2 3">
    <name type="scientific">Platanthera zijinensis</name>
    <dbReference type="NCBI Taxonomy" id="2320716"/>
    <lineage>
        <taxon>Eukaryota</taxon>
        <taxon>Viridiplantae</taxon>
        <taxon>Streptophyta</taxon>
        <taxon>Embryophyta</taxon>
        <taxon>Tracheophyta</taxon>
        <taxon>Spermatophyta</taxon>
        <taxon>Magnoliopsida</taxon>
        <taxon>Liliopsida</taxon>
        <taxon>Asparagales</taxon>
        <taxon>Orchidaceae</taxon>
        <taxon>Orchidoideae</taxon>
        <taxon>Orchideae</taxon>
        <taxon>Orchidinae</taxon>
        <taxon>Platanthera</taxon>
    </lineage>
</organism>
<dbReference type="AlphaFoldDB" id="A0AAP0FVE9"/>
<name>A0AAP0FVE9_9ASPA</name>
<accession>A0AAP0FVE9</accession>